<evidence type="ECO:0000256" key="2">
    <source>
        <dbReference type="SAM" id="SignalP"/>
    </source>
</evidence>
<accession>A0A8C6Z435</accession>
<dbReference type="Proteomes" id="UP000694420">
    <property type="component" value="Unplaced"/>
</dbReference>
<organism evidence="3 4">
    <name type="scientific">Nothoprocta perdicaria</name>
    <name type="common">Chilean tinamou</name>
    <name type="synonym">Crypturus perdicarius</name>
    <dbReference type="NCBI Taxonomy" id="30464"/>
    <lineage>
        <taxon>Eukaryota</taxon>
        <taxon>Metazoa</taxon>
        <taxon>Chordata</taxon>
        <taxon>Craniata</taxon>
        <taxon>Vertebrata</taxon>
        <taxon>Euteleostomi</taxon>
        <taxon>Archelosauria</taxon>
        <taxon>Archosauria</taxon>
        <taxon>Dinosauria</taxon>
        <taxon>Saurischia</taxon>
        <taxon>Theropoda</taxon>
        <taxon>Coelurosauria</taxon>
        <taxon>Aves</taxon>
        <taxon>Palaeognathae</taxon>
        <taxon>Tinamiformes</taxon>
        <taxon>Tinamidae</taxon>
        <taxon>Nothoprocta</taxon>
    </lineage>
</organism>
<evidence type="ECO:0000313" key="3">
    <source>
        <dbReference type="Ensembl" id="ENSNPEP00000009802.1"/>
    </source>
</evidence>
<dbReference type="Ensembl" id="ENSNPET00000010043.1">
    <property type="protein sequence ID" value="ENSNPEP00000009802.1"/>
    <property type="gene ID" value="ENSNPEG00000007341.1"/>
</dbReference>
<feature type="signal peptide" evidence="2">
    <location>
        <begin position="1"/>
        <end position="19"/>
    </location>
</feature>
<keyword evidence="2" id="KW-0732">Signal</keyword>
<feature type="compositionally biased region" description="Low complexity" evidence="1">
    <location>
        <begin position="111"/>
        <end position="132"/>
    </location>
</feature>
<reference evidence="3" key="1">
    <citation type="submission" date="2025-08" db="UniProtKB">
        <authorList>
            <consortium name="Ensembl"/>
        </authorList>
    </citation>
    <scope>IDENTIFICATION</scope>
</reference>
<feature type="compositionally biased region" description="Basic residues" evidence="1">
    <location>
        <begin position="85"/>
        <end position="94"/>
    </location>
</feature>
<feature type="compositionally biased region" description="Polar residues" evidence="1">
    <location>
        <begin position="163"/>
        <end position="173"/>
    </location>
</feature>
<feature type="chain" id="PRO_5034844510" evidence="2">
    <location>
        <begin position="20"/>
        <end position="212"/>
    </location>
</feature>
<sequence>YAIFVFLFFQLLVVYFCNLFKKGSRSSGEKYDKIILWGDVEEQLRRPLGEFCSSHFHLHGADRELFGSMVTPIDLKAAGAAARPAARRSPRRLRTLQGRDRESSRRGGCPGPSSHHSCPGPSSHRSCPGPSSQHRCPEPSSHRSCPGPSSHRSCLGCPGPSSHRSCPGPSSQHRCLEPSSHRSCPGPSSHRSCPGPSSHREGKWSPSLPSPL</sequence>
<proteinExistence type="predicted"/>
<protein>
    <submittedName>
        <fullName evidence="3">Uncharacterized protein</fullName>
    </submittedName>
</protein>
<feature type="region of interest" description="Disordered" evidence="1">
    <location>
        <begin position="163"/>
        <end position="212"/>
    </location>
</feature>
<evidence type="ECO:0000256" key="1">
    <source>
        <dbReference type="SAM" id="MobiDB-lite"/>
    </source>
</evidence>
<feature type="region of interest" description="Disordered" evidence="1">
    <location>
        <begin position="78"/>
        <end position="146"/>
    </location>
</feature>
<reference evidence="3" key="2">
    <citation type="submission" date="2025-09" db="UniProtKB">
        <authorList>
            <consortium name="Ensembl"/>
        </authorList>
    </citation>
    <scope>IDENTIFICATION</scope>
</reference>
<dbReference type="AlphaFoldDB" id="A0A8C6Z435"/>
<keyword evidence="4" id="KW-1185">Reference proteome</keyword>
<evidence type="ECO:0000313" key="4">
    <source>
        <dbReference type="Proteomes" id="UP000694420"/>
    </source>
</evidence>
<name>A0A8C6Z435_NOTPE</name>